<dbReference type="EMBL" id="QTSX02002561">
    <property type="protein sequence ID" value="KAJ9075246.1"/>
    <property type="molecule type" value="Genomic_DNA"/>
</dbReference>
<keyword evidence="2" id="KW-1185">Reference proteome</keyword>
<proteinExistence type="predicted"/>
<evidence type="ECO:0000313" key="2">
    <source>
        <dbReference type="Proteomes" id="UP001165960"/>
    </source>
</evidence>
<sequence>MRYTMSITEMDFTKTGRRVDFKLQIQKLTFNPASAIDDDPGEEAEEKLAEEGYQRPLASPTFTRQAWYVLIASFIVLFFAVGPIYSYCIVLNKLMVPMLPPSSPGASIALISSLACGLMAAGFPFAGWLAEKTGHRVLTVTGLLMTSVGLLLSSFSFSFWQVIITQGIMVGCGTCLVFYTASTISLPWFRLRRRIPIALNALAIGLGGVVYAFIYSTSLDSRTSLRISAAMVLFPSIIVTPFLKKRMPSLVRERVVDFSRLRDFRMLGLLIVCFLTSLSFLMPFNVFIIFSDDYSLSQTELARLIAAICGGLALGGTVLPFLSIYLGIINTMLFSLFFVGLMGLTVWLFNTDFIALAAFAILHGMFSGSMLTMLPLSAFLLGVPSAIQTLGTMYLANGIATMIGPPTASAFIEMIPFGRAWPYPFLPAVIFTSAMTIISGTLLLWVKRKFNIKRRYTNCQRL</sequence>
<comment type="caution">
    <text evidence="1">The sequence shown here is derived from an EMBL/GenBank/DDBJ whole genome shotgun (WGS) entry which is preliminary data.</text>
</comment>
<organism evidence="1 2">
    <name type="scientific">Entomophthora muscae</name>
    <dbReference type="NCBI Taxonomy" id="34485"/>
    <lineage>
        <taxon>Eukaryota</taxon>
        <taxon>Fungi</taxon>
        <taxon>Fungi incertae sedis</taxon>
        <taxon>Zoopagomycota</taxon>
        <taxon>Entomophthoromycotina</taxon>
        <taxon>Entomophthoromycetes</taxon>
        <taxon>Entomophthorales</taxon>
        <taxon>Entomophthoraceae</taxon>
        <taxon>Entomophthora</taxon>
    </lineage>
</organism>
<gene>
    <name evidence="1" type="ORF">DSO57_1037866</name>
</gene>
<evidence type="ECO:0000313" key="1">
    <source>
        <dbReference type="EMBL" id="KAJ9075246.1"/>
    </source>
</evidence>
<accession>A0ACC2TL74</accession>
<dbReference type="Proteomes" id="UP001165960">
    <property type="component" value="Unassembled WGS sequence"/>
</dbReference>
<protein>
    <submittedName>
        <fullName evidence="1">Uncharacterized protein</fullName>
    </submittedName>
</protein>
<reference evidence="1" key="1">
    <citation type="submission" date="2022-04" db="EMBL/GenBank/DDBJ databases">
        <title>Genome of the entomopathogenic fungus Entomophthora muscae.</title>
        <authorList>
            <person name="Elya C."/>
            <person name="Lovett B.R."/>
            <person name="Lee E."/>
            <person name="Macias A.M."/>
            <person name="Hajek A.E."/>
            <person name="De Bivort B.L."/>
            <person name="Kasson M.T."/>
            <person name="De Fine Licht H.H."/>
            <person name="Stajich J.E."/>
        </authorList>
    </citation>
    <scope>NUCLEOTIDE SEQUENCE</scope>
    <source>
        <strain evidence="1">Berkeley</strain>
    </source>
</reference>
<name>A0ACC2TL74_9FUNG</name>